<organism evidence="3 4">
    <name type="scientific">Xylanibacter ruminicola</name>
    <name type="common">Prevotella ruminicola</name>
    <dbReference type="NCBI Taxonomy" id="839"/>
    <lineage>
        <taxon>Bacteria</taxon>
        <taxon>Pseudomonadati</taxon>
        <taxon>Bacteroidota</taxon>
        <taxon>Bacteroidia</taxon>
        <taxon>Bacteroidales</taxon>
        <taxon>Prevotellaceae</taxon>
        <taxon>Xylanibacter</taxon>
    </lineage>
</organism>
<feature type="transmembrane region" description="Helical" evidence="1">
    <location>
        <begin position="211"/>
        <end position="229"/>
    </location>
</feature>
<dbReference type="Proteomes" id="UP000763088">
    <property type="component" value="Unassembled WGS sequence"/>
</dbReference>
<feature type="transmembrane region" description="Helical" evidence="1">
    <location>
        <begin position="155"/>
        <end position="176"/>
    </location>
</feature>
<keyword evidence="3" id="KW-0808">Transferase</keyword>
<keyword evidence="1" id="KW-1133">Transmembrane helix</keyword>
<dbReference type="AlphaFoldDB" id="A0A928GJP4"/>
<dbReference type="InterPro" id="IPR002656">
    <property type="entry name" value="Acyl_transf_3_dom"/>
</dbReference>
<keyword evidence="1" id="KW-0472">Membrane</keyword>
<feature type="transmembrane region" description="Helical" evidence="1">
    <location>
        <begin position="65"/>
        <end position="86"/>
    </location>
</feature>
<feature type="domain" description="Acyltransferase 3" evidence="2">
    <location>
        <begin position="13"/>
        <end position="343"/>
    </location>
</feature>
<protein>
    <submittedName>
        <fullName evidence="3">Acyltransferase</fullName>
    </submittedName>
</protein>
<comment type="caution">
    <text evidence="3">The sequence shown here is derived from an EMBL/GenBank/DDBJ whole genome shotgun (WGS) entry which is preliminary data.</text>
</comment>
<evidence type="ECO:0000313" key="4">
    <source>
        <dbReference type="Proteomes" id="UP000763088"/>
    </source>
</evidence>
<feature type="transmembrane region" description="Helical" evidence="1">
    <location>
        <begin position="107"/>
        <end position="126"/>
    </location>
</feature>
<proteinExistence type="predicted"/>
<reference evidence="3" key="1">
    <citation type="submission" date="2019-04" db="EMBL/GenBank/DDBJ databases">
        <title>Evolution of Biomass-Degrading Anaerobic Consortia Revealed by Metagenomics.</title>
        <authorList>
            <person name="Peng X."/>
        </authorList>
    </citation>
    <scope>NUCLEOTIDE SEQUENCE</scope>
    <source>
        <strain evidence="3">SIG141</strain>
    </source>
</reference>
<feature type="transmembrane region" description="Helical" evidence="1">
    <location>
        <begin position="291"/>
        <end position="310"/>
    </location>
</feature>
<dbReference type="Pfam" id="PF01757">
    <property type="entry name" value="Acyl_transf_3"/>
    <property type="match status" value="1"/>
</dbReference>
<gene>
    <name evidence="3" type="ORF">E7102_12640</name>
</gene>
<sequence length="356" mass="41306">MKQELLSRAECTAMRGIAILAIVLHNYCHFIGKIVKENEYQFFTSNNDGLWHVLSNPDELLPVHLLSYFGHYGVPVFLFLSGLGLVKKYEQGDKVATLPFIRYNYLKLLRMLIVGFSLFIIVDILTPGRFHFHWYNVVAQLLMYINVLPTPDKIIWPGIYWFFGLMIQLYIVYRLFLYRQKNIWVVALIAICWLLQAFCEPEGETLNRLRYNFIGGMLPFGLGILFARIPTLGTKCSHVGNETFPRWEYFVALLLSTTLIVAMSFWYHSWFFIPVFIIIGTISLVKVMPKWMLSVITWIGAMSAAMFVAHPIARKLFITVAWKQDIYDGLMLYIIAVIALSWAVKQLIERIPKPKL</sequence>
<feature type="transmembrane region" description="Helical" evidence="1">
    <location>
        <begin position="182"/>
        <end position="199"/>
    </location>
</feature>
<evidence type="ECO:0000259" key="2">
    <source>
        <dbReference type="Pfam" id="PF01757"/>
    </source>
</evidence>
<dbReference type="EMBL" id="SUYD01000019">
    <property type="protein sequence ID" value="MBE6267288.1"/>
    <property type="molecule type" value="Genomic_DNA"/>
</dbReference>
<evidence type="ECO:0000256" key="1">
    <source>
        <dbReference type="SAM" id="Phobius"/>
    </source>
</evidence>
<keyword evidence="1" id="KW-0812">Transmembrane</keyword>
<name>A0A928GJP4_XYLRU</name>
<evidence type="ECO:0000313" key="3">
    <source>
        <dbReference type="EMBL" id="MBE6267288.1"/>
    </source>
</evidence>
<dbReference type="GO" id="GO:0016747">
    <property type="term" value="F:acyltransferase activity, transferring groups other than amino-acyl groups"/>
    <property type="evidence" value="ECO:0007669"/>
    <property type="project" value="InterPro"/>
</dbReference>
<accession>A0A928GJP4</accession>
<feature type="transmembrane region" description="Helical" evidence="1">
    <location>
        <begin position="12"/>
        <end position="32"/>
    </location>
</feature>
<keyword evidence="3" id="KW-0012">Acyltransferase</keyword>
<feature type="transmembrane region" description="Helical" evidence="1">
    <location>
        <begin position="249"/>
        <end position="279"/>
    </location>
</feature>
<feature type="transmembrane region" description="Helical" evidence="1">
    <location>
        <begin position="330"/>
        <end position="348"/>
    </location>
</feature>